<feature type="chain" id="PRO_5032515549" description="GOLD domain-containing protein" evidence="2">
    <location>
        <begin position="33"/>
        <end position="242"/>
    </location>
</feature>
<proteinExistence type="predicted"/>
<keyword evidence="1" id="KW-0812">Transmembrane</keyword>
<evidence type="ECO:0000256" key="2">
    <source>
        <dbReference type="SAM" id="SignalP"/>
    </source>
</evidence>
<keyword evidence="1" id="KW-0472">Membrane</keyword>
<gene>
    <name evidence="4" type="ORF">CUR178_00595</name>
</gene>
<organism evidence="4 5">
    <name type="scientific">Leishmania enriettii</name>
    <dbReference type="NCBI Taxonomy" id="5663"/>
    <lineage>
        <taxon>Eukaryota</taxon>
        <taxon>Discoba</taxon>
        <taxon>Euglenozoa</taxon>
        <taxon>Kinetoplastea</taxon>
        <taxon>Metakinetoplastina</taxon>
        <taxon>Trypanosomatida</taxon>
        <taxon>Trypanosomatidae</taxon>
        <taxon>Leishmaniinae</taxon>
        <taxon>Leishmania</taxon>
    </lineage>
</organism>
<accession>A0A836GW37</accession>
<evidence type="ECO:0000313" key="4">
    <source>
        <dbReference type="EMBL" id="KAG5465880.1"/>
    </source>
</evidence>
<keyword evidence="5" id="KW-1185">Reference proteome</keyword>
<sequence>MRALTSAMTIALRVFALVAMCLLCALCASVGASTSLHAGVYAKLFPGKELCLDYHAYRDPQGDPVLVTFQHRCIDPRLAGIMTKLYAPSSEPFKRGPEIPLSDTIDTFGDISQLFFHAEHTGTYKLCLLLPLKKPAMRFEMSFSAANDVVEPPKVDDDAFAVDKPPELVDYADRLRMLNLSLETTVDELRMYQTRRYFLEKTINSAFYLCISSVLLNIVIAVGLSVWSERYLEQYFVKQKIA</sequence>
<protein>
    <recommendedName>
        <fullName evidence="3">GOLD domain-containing protein</fullName>
    </recommendedName>
</protein>
<dbReference type="KEGG" id="lenr:94167886"/>
<evidence type="ECO:0000256" key="1">
    <source>
        <dbReference type="SAM" id="Phobius"/>
    </source>
</evidence>
<dbReference type="Proteomes" id="UP000674179">
    <property type="component" value="Chromosome 36"/>
</dbReference>
<feature type="signal peptide" evidence="2">
    <location>
        <begin position="1"/>
        <end position="32"/>
    </location>
</feature>
<keyword evidence="2" id="KW-0732">Signal</keyword>
<dbReference type="RefSeq" id="XP_067688479.1">
    <property type="nucleotide sequence ID" value="XM_067832376.1"/>
</dbReference>
<feature type="domain" description="GOLD" evidence="3">
    <location>
        <begin position="39"/>
        <end position="237"/>
    </location>
</feature>
<feature type="transmembrane region" description="Helical" evidence="1">
    <location>
        <begin position="206"/>
        <end position="227"/>
    </location>
</feature>
<evidence type="ECO:0000313" key="5">
    <source>
        <dbReference type="Proteomes" id="UP000674179"/>
    </source>
</evidence>
<evidence type="ECO:0000259" key="3">
    <source>
        <dbReference type="SMART" id="SM01190"/>
    </source>
</evidence>
<dbReference type="GeneID" id="94167886"/>
<name>A0A836GW37_LEIEN</name>
<reference evidence="4 5" key="1">
    <citation type="submission" date="2021-02" db="EMBL/GenBank/DDBJ databases">
        <title>Leishmania (Mundinia) enrietti genome sequencing and assembly.</title>
        <authorList>
            <person name="Almutairi H."/>
            <person name="Gatherer D."/>
        </authorList>
    </citation>
    <scope>NUCLEOTIDE SEQUENCE [LARGE SCALE GENOMIC DNA]</scope>
    <source>
        <strain evidence="4">CUR178</strain>
    </source>
</reference>
<dbReference type="EMBL" id="JAFHKP010000036">
    <property type="protein sequence ID" value="KAG5465880.1"/>
    <property type="molecule type" value="Genomic_DNA"/>
</dbReference>
<comment type="caution">
    <text evidence="4">The sequence shown here is derived from an EMBL/GenBank/DDBJ whole genome shotgun (WGS) entry which is preliminary data.</text>
</comment>
<dbReference type="Pfam" id="PF01105">
    <property type="entry name" value="EMP24_GP25L"/>
    <property type="match status" value="1"/>
</dbReference>
<keyword evidence="1" id="KW-1133">Transmembrane helix</keyword>
<dbReference type="AlphaFoldDB" id="A0A836GW37"/>
<dbReference type="InterPro" id="IPR009038">
    <property type="entry name" value="GOLD_dom"/>
</dbReference>
<dbReference type="OrthoDB" id="269988at2759"/>
<dbReference type="SMART" id="SM01190">
    <property type="entry name" value="EMP24_GP25L"/>
    <property type="match status" value="1"/>
</dbReference>